<evidence type="ECO:0000313" key="9">
    <source>
        <dbReference type="EMBL" id="MCZ0729465.1"/>
    </source>
</evidence>
<comment type="similarity">
    <text evidence="2">Belongs to the iron-containing alcohol dehydrogenase family. Hydroxyacid-oxoacid transhydrogenase subfamily.</text>
</comment>
<dbReference type="PANTHER" id="PTHR11496:SF83">
    <property type="entry name" value="HYDROXYACID-OXOACID TRANSHYDROGENASE, MITOCHONDRIAL"/>
    <property type="match status" value="1"/>
</dbReference>
<dbReference type="PROSITE" id="PS00913">
    <property type="entry name" value="ADH_IRON_1"/>
    <property type="match status" value="1"/>
</dbReference>
<name>A0ABT4HH31_MYCIR</name>
<evidence type="ECO:0000313" key="10">
    <source>
        <dbReference type="Proteomes" id="UP001084650"/>
    </source>
</evidence>
<comment type="catalytic activity">
    <reaction evidence="6">
        <text>4-hydroxybutanoate + 2-oxoglutarate = (R)-2-hydroxyglutarate + succinate semialdehyde</text>
        <dbReference type="Rhea" id="RHEA:24734"/>
        <dbReference type="ChEBI" id="CHEBI:15801"/>
        <dbReference type="ChEBI" id="CHEBI:16724"/>
        <dbReference type="ChEBI" id="CHEBI:16810"/>
        <dbReference type="ChEBI" id="CHEBI:57706"/>
        <dbReference type="EC" id="1.1.99.24"/>
    </reaction>
</comment>
<keyword evidence="4" id="KW-0809">Transit peptide</keyword>
<protein>
    <recommendedName>
        <fullName evidence="3">hydroxyacid-oxoacid transhydrogenase</fullName>
        <ecNumber evidence="3">1.1.99.24</ecNumber>
    </recommendedName>
</protein>
<keyword evidence="10" id="KW-1185">Reference proteome</keyword>
<dbReference type="Pfam" id="PF00465">
    <property type="entry name" value="Fe-ADH"/>
    <property type="match status" value="1"/>
</dbReference>
<dbReference type="InterPro" id="IPR001670">
    <property type="entry name" value="ADH_Fe/GldA"/>
</dbReference>
<dbReference type="InterPro" id="IPR018211">
    <property type="entry name" value="ADH_Fe_CS"/>
</dbReference>
<dbReference type="EC" id="1.1.99.24" evidence="3"/>
<evidence type="ECO:0000256" key="3">
    <source>
        <dbReference type="ARBA" id="ARBA00013182"/>
    </source>
</evidence>
<dbReference type="SUPFAM" id="SSF56796">
    <property type="entry name" value="Dehydroquinate synthase-like"/>
    <property type="match status" value="1"/>
</dbReference>
<evidence type="ECO:0000256" key="1">
    <source>
        <dbReference type="ARBA" id="ARBA00000813"/>
    </source>
</evidence>
<dbReference type="RefSeq" id="WP_234813985.1">
    <property type="nucleotide sequence ID" value="NZ_JAPQYE010000006.1"/>
</dbReference>
<evidence type="ECO:0000256" key="4">
    <source>
        <dbReference type="ARBA" id="ARBA00022946"/>
    </source>
</evidence>
<dbReference type="Pfam" id="PF25137">
    <property type="entry name" value="ADH_Fe_C"/>
    <property type="match status" value="1"/>
</dbReference>
<dbReference type="PANTHER" id="PTHR11496">
    <property type="entry name" value="ALCOHOL DEHYDROGENASE"/>
    <property type="match status" value="1"/>
</dbReference>
<sequence length="449" mass="46821">MARPRRDSTAAGTVGGFLMSCCHESDTDGAFTVDASRITFGRGCLAEVGDRAAALGVRRVALFSDPAVAALAVFDTVTRSLRDAGIDVVPYTEVRVEPTDESFRAAAAFAADTGADGYVSVGGGSVIDTAKAANLYATHPADFLEYVNAPVGSATPVPGPLKPHIACPTTSGTGSEVTGIAIFDLLSMHAKTGIASPALRPTEALVDPDSTDTLPATVVACSGLDVLSHALESYTARPYSRRAAPARPSQRPMSQGANPWSDLGCREALRLLGVYLDRAVKDASDREAREQVMWAATLAGIAFGNAGVHLPHAMAYAVAGQVRDFRPEGYPDTEPLVPHGMSVILNAPAVFRITAPTDPGRHLEAAAQLGADVRGAVPADAGTVLAEHLIGIMRTVGMPNGLGGVGYTDADSASLADGAWPQQRLLGNAPIEVDKSLLDNTFRQSMQYW</sequence>
<evidence type="ECO:0000256" key="5">
    <source>
        <dbReference type="ARBA" id="ARBA00023002"/>
    </source>
</evidence>
<dbReference type="InterPro" id="IPR039697">
    <property type="entry name" value="Alcohol_dehydrogenase_Fe"/>
</dbReference>
<dbReference type="Proteomes" id="UP001084650">
    <property type="component" value="Unassembled WGS sequence"/>
</dbReference>
<keyword evidence="5" id="KW-0560">Oxidoreductase</keyword>
<comment type="catalytic activity">
    <reaction evidence="1">
        <text>(S)-3-hydroxybutanoate + 2-oxoglutarate = (R)-2-hydroxyglutarate + acetoacetate</text>
        <dbReference type="Rhea" id="RHEA:23048"/>
        <dbReference type="ChEBI" id="CHEBI:11047"/>
        <dbReference type="ChEBI" id="CHEBI:13705"/>
        <dbReference type="ChEBI" id="CHEBI:15801"/>
        <dbReference type="ChEBI" id="CHEBI:16810"/>
        <dbReference type="EC" id="1.1.99.24"/>
    </reaction>
</comment>
<dbReference type="PROSITE" id="PS51257">
    <property type="entry name" value="PROKAR_LIPOPROTEIN"/>
    <property type="match status" value="1"/>
</dbReference>
<dbReference type="InterPro" id="IPR056798">
    <property type="entry name" value="ADH_Fe_C"/>
</dbReference>
<reference evidence="9" key="1">
    <citation type="submission" date="2022-12" db="EMBL/GenBank/DDBJ databases">
        <title>Whole genome sequence of Mycolicibacterium iranicum strain SBH312.</title>
        <authorList>
            <person name="Jani J."/>
            <person name="Arifin Mustapha Z."/>
            <person name="Ahmed K."/>
            <person name="Kai Ling C."/>
        </authorList>
    </citation>
    <scope>NUCLEOTIDE SEQUENCE</scope>
    <source>
        <strain evidence="9">SBH312</strain>
    </source>
</reference>
<evidence type="ECO:0000259" key="8">
    <source>
        <dbReference type="Pfam" id="PF25137"/>
    </source>
</evidence>
<dbReference type="EMBL" id="JAPQYE010000006">
    <property type="protein sequence ID" value="MCZ0729465.1"/>
    <property type="molecule type" value="Genomic_DNA"/>
</dbReference>
<feature type="domain" description="Fe-containing alcohol dehydrogenase-like C-terminal" evidence="8">
    <location>
        <begin position="254"/>
        <end position="445"/>
    </location>
</feature>
<dbReference type="InterPro" id="IPR042157">
    <property type="entry name" value="HOT"/>
</dbReference>
<accession>A0ABT4HH31</accession>
<evidence type="ECO:0000256" key="6">
    <source>
        <dbReference type="ARBA" id="ARBA00049496"/>
    </source>
</evidence>
<comment type="caution">
    <text evidence="9">The sequence shown here is derived from an EMBL/GenBank/DDBJ whole genome shotgun (WGS) entry which is preliminary data.</text>
</comment>
<proteinExistence type="inferred from homology"/>
<gene>
    <name evidence="9" type="ORF">OY187_15520</name>
</gene>
<dbReference type="Gene3D" id="3.40.50.1970">
    <property type="match status" value="1"/>
</dbReference>
<dbReference type="CDD" id="cd08190">
    <property type="entry name" value="HOT"/>
    <property type="match status" value="1"/>
</dbReference>
<feature type="domain" description="Alcohol dehydrogenase iron-type/glycerol dehydrogenase GldA" evidence="7">
    <location>
        <begin position="36"/>
        <end position="208"/>
    </location>
</feature>
<evidence type="ECO:0000259" key="7">
    <source>
        <dbReference type="Pfam" id="PF00465"/>
    </source>
</evidence>
<organism evidence="9 10">
    <name type="scientific">Mycolicibacterium iranicum</name>
    <name type="common">Mycobacterium iranicum</name>
    <dbReference type="NCBI Taxonomy" id="912594"/>
    <lineage>
        <taxon>Bacteria</taxon>
        <taxon>Bacillati</taxon>
        <taxon>Actinomycetota</taxon>
        <taxon>Actinomycetes</taxon>
        <taxon>Mycobacteriales</taxon>
        <taxon>Mycobacteriaceae</taxon>
        <taxon>Mycolicibacterium</taxon>
    </lineage>
</organism>
<dbReference type="Gene3D" id="1.20.1090.10">
    <property type="entry name" value="Dehydroquinate synthase-like - alpha domain"/>
    <property type="match status" value="1"/>
</dbReference>
<evidence type="ECO:0000256" key="2">
    <source>
        <dbReference type="ARBA" id="ARBA00010005"/>
    </source>
</evidence>